<keyword evidence="7" id="KW-0057">Aromatic amino acid biosynthesis</keyword>
<dbReference type="SUPFAM" id="SSF52304">
    <property type="entry name" value="Type II 3-dehydroquinate dehydratase"/>
    <property type="match status" value="1"/>
</dbReference>
<dbReference type="NCBIfam" id="NF003806">
    <property type="entry name" value="PRK05395.1-3"/>
    <property type="match status" value="1"/>
</dbReference>
<reference evidence="9 10" key="1">
    <citation type="submission" date="2018-02" db="EMBL/GenBank/DDBJ databases">
        <title>Draft Genome of Achromobacter spanius stain 6.</title>
        <authorList>
            <person name="Gunasekera T.S."/>
            <person name="Radwan O."/>
            <person name="Ruiz O.N."/>
        </authorList>
    </citation>
    <scope>NUCLEOTIDE SEQUENCE [LARGE SCALE GENOMIC DNA]</scope>
    <source>
        <strain evidence="9 10">6</strain>
    </source>
</reference>
<dbReference type="InterPro" id="IPR036441">
    <property type="entry name" value="DHquinase_II_sf"/>
</dbReference>
<feature type="binding site" evidence="7">
    <location>
        <position position="97"/>
    </location>
    <ligand>
        <name>substrate</name>
    </ligand>
</feature>
<dbReference type="RefSeq" id="WP_104141815.1">
    <property type="nucleotide sequence ID" value="NZ_PREU01000001.1"/>
</dbReference>
<dbReference type="GO" id="GO:0009423">
    <property type="term" value="P:chorismate biosynthetic process"/>
    <property type="evidence" value="ECO:0007669"/>
    <property type="project" value="UniProtKB-UniRule"/>
</dbReference>
<accession>A0A2S5GY03</accession>
<comment type="caution">
    <text evidence="7">Lacks conserved residue(s) required for the propagation of feature annotation.</text>
</comment>
<dbReference type="CDD" id="cd00466">
    <property type="entry name" value="DHQase_II"/>
    <property type="match status" value="1"/>
</dbReference>
<evidence type="ECO:0000256" key="1">
    <source>
        <dbReference type="ARBA" id="ARBA00001864"/>
    </source>
</evidence>
<feature type="binding site" evidence="7">
    <location>
        <position position="121"/>
    </location>
    <ligand>
        <name>substrate</name>
    </ligand>
</feature>
<gene>
    <name evidence="7" type="primary">aroQ</name>
    <name evidence="9" type="ORF">C4E15_00870</name>
</gene>
<organism evidence="9 10">
    <name type="scientific">Achromobacter spanius</name>
    <dbReference type="NCBI Taxonomy" id="217203"/>
    <lineage>
        <taxon>Bacteria</taxon>
        <taxon>Pseudomonadati</taxon>
        <taxon>Pseudomonadota</taxon>
        <taxon>Betaproteobacteria</taxon>
        <taxon>Burkholderiales</taxon>
        <taxon>Alcaligenaceae</taxon>
        <taxon>Achromobacter</taxon>
    </lineage>
</organism>
<dbReference type="PANTHER" id="PTHR21272">
    <property type="entry name" value="CATABOLIC 3-DEHYDROQUINASE"/>
    <property type="match status" value="1"/>
</dbReference>
<dbReference type="EC" id="4.2.1.10" evidence="5 7"/>
<dbReference type="OrthoDB" id="9790793at2"/>
<dbReference type="InterPro" id="IPR001874">
    <property type="entry name" value="DHquinase_II"/>
</dbReference>
<dbReference type="GO" id="GO:0009073">
    <property type="term" value="P:aromatic amino acid family biosynthetic process"/>
    <property type="evidence" value="ECO:0007669"/>
    <property type="project" value="UniProtKB-KW"/>
</dbReference>
<feature type="binding site" evidence="7">
    <location>
        <position position="84"/>
    </location>
    <ligand>
        <name>substrate</name>
    </ligand>
</feature>
<feature type="active site" description="Proton acceptor" evidence="7 8">
    <location>
        <position position="33"/>
    </location>
</feature>
<comment type="caution">
    <text evidence="9">The sequence shown here is derived from an EMBL/GenBank/DDBJ whole genome shotgun (WGS) entry which is preliminary data.</text>
</comment>
<dbReference type="Gene3D" id="3.40.50.9100">
    <property type="entry name" value="Dehydroquinase, class II"/>
    <property type="match status" value="1"/>
</dbReference>
<proteinExistence type="inferred from homology"/>
<dbReference type="Pfam" id="PF01220">
    <property type="entry name" value="DHquinase_II"/>
    <property type="match status" value="1"/>
</dbReference>
<dbReference type="NCBIfam" id="NF003805">
    <property type="entry name" value="PRK05395.1-2"/>
    <property type="match status" value="1"/>
</dbReference>
<keyword evidence="7" id="KW-0028">Amino-acid biosynthesis</keyword>
<evidence type="ECO:0000256" key="3">
    <source>
        <dbReference type="ARBA" id="ARBA00011037"/>
    </source>
</evidence>
<evidence type="ECO:0000256" key="6">
    <source>
        <dbReference type="ARBA" id="ARBA00023239"/>
    </source>
</evidence>
<sequence>MTEPTAAMPTAATVWFLNGPNANLYGLDANKTYGTESFPALRERCERKAASLGLTLNFVQSNHEGQLIDWIQEARGDAQGIIINAAGLTYSSIPILDALLSFSGRIIEVHMSNIWRREAFRHHSYISKAADGVIAGLGGEGYELAIDAMARLIARTA</sequence>
<dbReference type="GO" id="GO:0019631">
    <property type="term" value="P:quinate catabolic process"/>
    <property type="evidence" value="ECO:0007669"/>
    <property type="project" value="TreeGrafter"/>
</dbReference>
<feature type="binding site" evidence="7">
    <location>
        <begin position="111"/>
        <end position="112"/>
    </location>
    <ligand>
        <name>substrate</name>
    </ligand>
</feature>
<evidence type="ECO:0000313" key="9">
    <source>
        <dbReference type="EMBL" id="PPA77878.1"/>
    </source>
</evidence>
<dbReference type="UniPathway" id="UPA00053">
    <property type="reaction ID" value="UER00086"/>
</dbReference>
<keyword evidence="6 7" id="KW-0456">Lyase</keyword>
<comment type="function">
    <text evidence="7">Catalyzes a trans-dehydration via an enolate intermediate.</text>
</comment>
<name>A0A2S5GY03_9BURK</name>
<comment type="subunit">
    <text evidence="4 7">Homododecamer.</text>
</comment>
<dbReference type="GO" id="GO:0003855">
    <property type="term" value="F:3-dehydroquinate dehydratase activity"/>
    <property type="evidence" value="ECO:0007669"/>
    <property type="project" value="UniProtKB-UniRule"/>
</dbReference>
<comment type="catalytic activity">
    <reaction evidence="1 7">
        <text>3-dehydroquinate = 3-dehydroshikimate + H2O</text>
        <dbReference type="Rhea" id="RHEA:21096"/>
        <dbReference type="ChEBI" id="CHEBI:15377"/>
        <dbReference type="ChEBI" id="CHEBI:16630"/>
        <dbReference type="ChEBI" id="CHEBI:32364"/>
        <dbReference type="EC" id="4.2.1.10"/>
    </reaction>
</comment>
<evidence type="ECO:0000256" key="4">
    <source>
        <dbReference type="ARBA" id="ARBA00011193"/>
    </source>
</evidence>
<protein>
    <recommendedName>
        <fullName evidence="5 7">3-dehydroquinate dehydratase</fullName>
        <shortName evidence="7">3-dehydroquinase</shortName>
        <ecNumber evidence="5 7">4.2.1.10</ecNumber>
    </recommendedName>
    <alternativeName>
        <fullName evidence="7">Type II DHQase</fullName>
    </alternativeName>
</protein>
<dbReference type="Proteomes" id="UP000239990">
    <property type="component" value="Unassembled WGS sequence"/>
</dbReference>
<feature type="active site" description="Proton donor" evidence="7 8">
    <location>
        <position position="110"/>
    </location>
</feature>
<evidence type="ECO:0000256" key="5">
    <source>
        <dbReference type="ARBA" id="ARBA00012060"/>
    </source>
</evidence>
<dbReference type="PIRSF" id="PIRSF001399">
    <property type="entry name" value="DHquinase_II"/>
    <property type="match status" value="1"/>
</dbReference>
<dbReference type="EMBL" id="PREU01000001">
    <property type="protein sequence ID" value="PPA77878.1"/>
    <property type="molecule type" value="Genomic_DNA"/>
</dbReference>
<dbReference type="HAMAP" id="MF_00169">
    <property type="entry name" value="AroQ"/>
    <property type="match status" value="1"/>
</dbReference>
<dbReference type="GO" id="GO:0008652">
    <property type="term" value="P:amino acid biosynthetic process"/>
    <property type="evidence" value="ECO:0007669"/>
    <property type="project" value="UniProtKB-KW"/>
</dbReference>
<dbReference type="NCBIfam" id="NF003807">
    <property type="entry name" value="PRK05395.1-4"/>
    <property type="match status" value="1"/>
</dbReference>
<comment type="similarity">
    <text evidence="3 7">Belongs to the type-II 3-dehydroquinase family.</text>
</comment>
<dbReference type="AlphaFoldDB" id="A0A2S5GY03"/>
<dbReference type="PANTHER" id="PTHR21272:SF3">
    <property type="entry name" value="CATABOLIC 3-DEHYDROQUINASE"/>
    <property type="match status" value="1"/>
</dbReference>
<evidence type="ECO:0000256" key="7">
    <source>
        <dbReference type="HAMAP-Rule" id="MF_00169"/>
    </source>
</evidence>
<evidence type="ECO:0000256" key="2">
    <source>
        <dbReference type="ARBA" id="ARBA00004902"/>
    </source>
</evidence>
<comment type="pathway">
    <text evidence="2 7">Metabolic intermediate biosynthesis; chorismate biosynthesis; chorismate from D-erythrose 4-phosphate and phosphoenolpyruvate: step 3/7.</text>
</comment>
<evidence type="ECO:0000256" key="8">
    <source>
        <dbReference type="PIRSR" id="PIRSR001399-1"/>
    </source>
</evidence>
<evidence type="ECO:0000313" key="10">
    <source>
        <dbReference type="Proteomes" id="UP000239990"/>
    </source>
</evidence>